<dbReference type="EMBL" id="BMGB01000001">
    <property type="protein sequence ID" value="GGA96484.1"/>
    <property type="molecule type" value="Genomic_DNA"/>
</dbReference>
<dbReference type="AlphaFoldDB" id="A0A916SE68"/>
<gene>
    <name evidence="2" type="ORF">GCM10010979_08670</name>
</gene>
<feature type="transmembrane region" description="Helical" evidence="1">
    <location>
        <begin position="161"/>
        <end position="183"/>
    </location>
</feature>
<keyword evidence="1" id="KW-0812">Transmembrane</keyword>
<dbReference type="RefSeq" id="WP_188509454.1">
    <property type="nucleotide sequence ID" value="NZ_BMGB01000001.1"/>
</dbReference>
<organism evidence="2 3">
    <name type="scientific">Conyzicola nivalis</name>
    <dbReference type="NCBI Taxonomy" id="1477021"/>
    <lineage>
        <taxon>Bacteria</taxon>
        <taxon>Bacillati</taxon>
        <taxon>Actinomycetota</taxon>
        <taxon>Actinomycetes</taxon>
        <taxon>Micrococcales</taxon>
        <taxon>Microbacteriaceae</taxon>
        <taxon>Conyzicola</taxon>
    </lineage>
</organism>
<proteinExistence type="predicted"/>
<feature type="transmembrane region" description="Helical" evidence="1">
    <location>
        <begin position="64"/>
        <end position="85"/>
    </location>
</feature>
<dbReference type="InterPro" id="IPR014509">
    <property type="entry name" value="YjdF-like"/>
</dbReference>
<evidence type="ECO:0000313" key="3">
    <source>
        <dbReference type="Proteomes" id="UP000606922"/>
    </source>
</evidence>
<name>A0A916SE68_9MICO</name>
<reference evidence="2" key="2">
    <citation type="submission" date="2020-09" db="EMBL/GenBank/DDBJ databases">
        <authorList>
            <person name="Sun Q."/>
            <person name="Zhou Y."/>
        </authorList>
    </citation>
    <scope>NUCLEOTIDE SEQUENCE</scope>
    <source>
        <strain evidence="2">CGMCC 1.12813</strain>
    </source>
</reference>
<dbReference type="Proteomes" id="UP000606922">
    <property type="component" value="Unassembled WGS sequence"/>
</dbReference>
<evidence type="ECO:0000313" key="2">
    <source>
        <dbReference type="EMBL" id="GGA96484.1"/>
    </source>
</evidence>
<feature type="transmembrane region" description="Helical" evidence="1">
    <location>
        <begin position="20"/>
        <end position="52"/>
    </location>
</feature>
<keyword evidence="1" id="KW-0472">Membrane</keyword>
<comment type="caution">
    <text evidence="2">The sequence shown here is derived from an EMBL/GenBank/DDBJ whole genome shotgun (WGS) entry which is preliminary data.</text>
</comment>
<keyword evidence="3" id="KW-1185">Reference proteome</keyword>
<dbReference type="Pfam" id="PF09997">
    <property type="entry name" value="DUF2238"/>
    <property type="match status" value="1"/>
</dbReference>
<accession>A0A916SE68</accession>
<protein>
    <recommendedName>
        <fullName evidence="4">DUF2238 domain-containing protein</fullName>
    </recommendedName>
</protein>
<feature type="transmembrane region" description="Helical" evidence="1">
    <location>
        <begin position="91"/>
        <end position="112"/>
    </location>
</feature>
<reference evidence="2" key="1">
    <citation type="journal article" date="2014" name="Int. J. Syst. Evol. Microbiol.">
        <title>Complete genome sequence of Corynebacterium casei LMG S-19264T (=DSM 44701T), isolated from a smear-ripened cheese.</title>
        <authorList>
            <consortium name="US DOE Joint Genome Institute (JGI-PGF)"/>
            <person name="Walter F."/>
            <person name="Albersmeier A."/>
            <person name="Kalinowski J."/>
            <person name="Ruckert C."/>
        </authorList>
    </citation>
    <scope>NUCLEOTIDE SEQUENCE</scope>
    <source>
        <strain evidence="2">CGMCC 1.12813</strain>
    </source>
</reference>
<feature type="transmembrane region" description="Helical" evidence="1">
    <location>
        <begin position="124"/>
        <end position="141"/>
    </location>
</feature>
<keyword evidence="1" id="KW-1133">Transmembrane helix</keyword>
<evidence type="ECO:0008006" key="4">
    <source>
        <dbReference type="Google" id="ProtNLM"/>
    </source>
</evidence>
<evidence type="ECO:0000256" key="1">
    <source>
        <dbReference type="SAM" id="Phobius"/>
    </source>
</evidence>
<sequence>MIENFLRPPVGRAEWAADGVRVIGTAGVVVAGIGWGPVAFWVSALSLLGVYASRFLGVRPAFDIALGATLIVASWSSVLGLYTSIAGWDLLVHFVATGLLAAALFVIAQRLLVVPAGATKAQGVVFTTAFGMAAAVVWEMAEWAGHNFVDPTIFVAYNDTIGDLAAGTAGSILAGCFIGYLAAHSRARAPQNAPL</sequence>